<keyword evidence="3" id="KW-1185">Reference proteome</keyword>
<protein>
    <submittedName>
        <fullName evidence="2">Uncharacterized protein</fullName>
    </submittedName>
</protein>
<evidence type="ECO:0000256" key="1">
    <source>
        <dbReference type="SAM" id="SignalP"/>
    </source>
</evidence>
<gene>
    <name evidence="2" type="ORF">JIN87_12485</name>
</gene>
<feature type="signal peptide" evidence="1">
    <location>
        <begin position="1"/>
        <end position="23"/>
    </location>
</feature>
<name>A0A934VPW1_9BACT</name>
<evidence type="ECO:0000313" key="2">
    <source>
        <dbReference type="EMBL" id="MBK1877687.1"/>
    </source>
</evidence>
<proteinExistence type="predicted"/>
<dbReference type="RefSeq" id="WP_200355901.1">
    <property type="nucleotide sequence ID" value="NZ_JAENIL010000021.1"/>
</dbReference>
<dbReference type="Gene3D" id="3.20.20.80">
    <property type="entry name" value="Glycosidases"/>
    <property type="match status" value="1"/>
</dbReference>
<dbReference type="EMBL" id="JAENIL010000021">
    <property type="protein sequence ID" value="MBK1877687.1"/>
    <property type="molecule type" value="Genomic_DNA"/>
</dbReference>
<organism evidence="2 3">
    <name type="scientific">Pelagicoccus mobilis</name>
    <dbReference type="NCBI Taxonomy" id="415221"/>
    <lineage>
        <taxon>Bacteria</taxon>
        <taxon>Pseudomonadati</taxon>
        <taxon>Verrucomicrobiota</taxon>
        <taxon>Opitutia</taxon>
        <taxon>Puniceicoccales</taxon>
        <taxon>Pelagicoccaceae</taxon>
        <taxon>Pelagicoccus</taxon>
    </lineage>
</organism>
<keyword evidence="1" id="KW-0732">Signal</keyword>
<dbReference type="AlphaFoldDB" id="A0A934VPW1"/>
<comment type="caution">
    <text evidence="2">The sequence shown here is derived from an EMBL/GenBank/DDBJ whole genome shotgun (WGS) entry which is preliminary data.</text>
</comment>
<dbReference type="Proteomes" id="UP000617628">
    <property type="component" value="Unassembled WGS sequence"/>
</dbReference>
<feature type="chain" id="PRO_5037711787" evidence="1">
    <location>
        <begin position="24"/>
        <end position="303"/>
    </location>
</feature>
<reference evidence="2" key="1">
    <citation type="submission" date="2021-01" db="EMBL/GenBank/DDBJ databases">
        <title>Modified the classification status of verrucomicrobia.</title>
        <authorList>
            <person name="Feng X."/>
        </authorList>
    </citation>
    <scope>NUCLEOTIDE SEQUENCE</scope>
    <source>
        <strain evidence="2">KCTC 13126</strain>
    </source>
</reference>
<accession>A0A934VPW1</accession>
<sequence length="303" mass="34223">MRLLYRGLRNPFLSVLAALLLHASTSADTVLVEGPITLDDFGNEQEHTVQIPDDVRDLSGALAIKVTVENHSETYCRVESWIMEKWMNVNSAVHLPPGQASDLTIFLTRHNDFLGNASTLFPEMRAMPGGTIVHWARIDLENDPKTISFTVFAESPVNLEISNIRSYGTYKSPQEMAAQDDFFPFIDQFGQYKHNDWPGKIHSEAELRATISKEDLDLNNHPTPPNRNQYGGWATGPKFEATGYFRVEKIDGRWWLIDPSGCLFWSYGATGFDFNFAETKTEGRENFFEGLPPTGRSQIRAIC</sequence>
<evidence type="ECO:0000313" key="3">
    <source>
        <dbReference type="Proteomes" id="UP000617628"/>
    </source>
</evidence>